<sequence length="106" mass="11619">MSDSEKYLLQFPYSTPAGERLTELTLRRLKAKDLKAVMKLTDNASDWDSLLLARASNMVPEDLDEMDLADFMELSKRFQKLSGVVKSEGTDGSTGAAGEVVSVSAE</sequence>
<dbReference type="STRING" id="71657.SAMN02982996_02557"/>
<dbReference type="eggNOG" id="ENOG5032W4B">
    <property type="taxonomic scope" value="Bacteria"/>
</dbReference>
<dbReference type="Proteomes" id="UP000187280">
    <property type="component" value="Unassembled WGS sequence"/>
</dbReference>
<proteinExistence type="predicted"/>
<organism evidence="2 3">
    <name type="scientific">Lonsdalea quercina</name>
    <dbReference type="NCBI Taxonomy" id="71657"/>
    <lineage>
        <taxon>Bacteria</taxon>
        <taxon>Pseudomonadati</taxon>
        <taxon>Pseudomonadota</taxon>
        <taxon>Gammaproteobacteria</taxon>
        <taxon>Enterobacterales</taxon>
        <taxon>Pectobacteriaceae</taxon>
        <taxon>Lonsdalea</taxon>
    </lineage>
</organism>
<reference evidence="2 3" key="1">
    <citation type="submission" date="2016-10" db="EMBL/GenBank/DDBJ databases">
        <authorList>
            <person name="de Groot N.N."/>
        </authorList>
    </citation>
    <scope>NUCLEOTIDE SEQUENCE [LARGE SCALE GENOMIC DNA]</scope>
    <source>
        <strain evidence="2 3">ATCC 29281</strain>
    </source>
</reference>
<dbReference type="RefSeq" id="WP_074728983.1">
    <property type="nucleotide sequence ID" value="NZ_JBKGAX010000007.1"/>
</dbReference>
<dbReference type="EMBL" id="FNQS01000009">
    <property type="protein sequence ID" value="SEA81530.1"/>
    <property type="molecule type" value="Genomic_DNA"/>
</dbReference>
<accession>A0A1H4EAB1</accession>
<feature type="region of interest" description="Disordered" evidence="1">
    <location>
        <begin position="86"/>
        <end position="106"/>
    </location>
</feature>
<name>A0A1H4EAB1_9GAMM</name>
<evidence type="ECO:0000313" key="3">
    <source>
        <dbReference type="Proteomes" id="UP000187280"/>
    </source>
</evidence>
<keyword evidence="3" id="KW-1185">Reference proteome</keyword>
<gene>
    <name evidence="2" type="ORF">SAMN02982996_02557</name>
</gene>
<evidence type="ECO:0000256" key="1">
    <source>
        <dbReference type="SAM" id="MobiDB-lite"/>
    </source>
</evidence>
<evidence type="ECO:0000313" key="2">
    <source>
        <dbReference type="EMBL" id="SEA81530.1"/>
    </source>
</evidence>
<dbReference type="InterPro" id="IPR019289">
    <property type="entry name" value="Phage_tail_E/E"/>
</dbReference>
<dbReference type="Pfam" id="PF10109">
    <property type="entry name" value="Phage_TAC_7"/>
    <property type="match status" value="1"/>
</dbReference>
<protein>
    <submittedName>
        <fullName evidence="2">Phage tail assembly chaperone protein, E, or 41 or 14</fullName>
    </submittedName>
</protein>
<dbReference type="AlphaFoldDB" id="A0A1H4EAB1"/>